<dbReference type="AlphaFoldDB" id="A0AAJ6YF60"/>
<dbReference type="GeneID" id="105361456"/>
<evidence type="ECO:0000313" key="3">
    <source>
        <dbReference type="RefSeq" id="XP_011496938.1"/>
    </source>
</evidence>
<sequence length="110" mass="11663">MHDYVGDLTQLENMWGVTEFATGIPVHQNERTNTHTESTEMTNGSSSFAVSIAPSISLASGIEMSSVTEASSSEGFEVIESPDSIQAISTSVEARGNRSANITESSESNC</sequence>
<reference evidence="3" key="1">
    <citation type="submission" date="2025-08" db="UniProtKB">
        <authorList>
            <consortium name="RefSeq"/>
        </authorList>
    </citation>
    <scope>IDENTIFICATION</scope>
</reference>
<name>A0AAJ6YF60_9HYME</name>
<proteinExistence type="predicted"/>
<evidence type="ECO:0000313" key="2">
    <source>
        <dbReference type="Proteomes" id="UP000695007"/>
    </source>
</evidence>
<dbReference type="KEGG" id="csol:105361456"/>
<gene>
    <name evidence="3" type="primary">LOC105361456</name>
</gene>
<evidence type="ECO:0000256" key="1">
    <source>
        <dbReference type="SAM" id="MobiDB-lite"/>
    </source>
</evidence>
<organism evidence="2 3">
    <name type="scientific">Ceratosolen solmsi marchali</name>
    <dbReference type="NCBI Taxonomy" id="326594"/>
    <lineage>
        <taxon>Eukaryota</taxon>
        <taxon>Metazoa</taxon>
        <taxon>Ecdysozoa</taxon>
        <taxon>Arthropoda</taxon>
        <taxon>Hexapoda</taxon>
        <taxon>Insecta</taxon>
        <taxon>Pterygota</taxon>
        <taxon>Neoptera</taxon>
        <taxon>Endopterygota</taxon>
        <taxon>Hymenoptera</taxon>
        <taxon>Apocrita</taxon>
        <taxon>Proctotrupomorpha</taxon>
        <taxon>Chalcidoidea</taxon>
        <taxon>Agaonidae</taxon>
        <taxon>Agaoninae</taxon>
        <taxon>Ceratosolen</taxon>
    </lineage>
</organism>
<dbReference type="RefSeq" id="XP_011496938.1">
    <property type="nucleotide sequence ID" value="XM_011498636.1"/>
</dbReference>
<dbReference type="Proteomes" id="UP000695007">
    <property type="component" value="Unplaced"/>
</dbReference>
<feature type="region of interest" description="Disordered" evidence="1">
    <location>
        <begin position="91"/>
        <end position="110"/>
    </location>
</feature>
<protein>
    <submittedName>
        <fullName evidence="3">Uncharacterized protein LOC105361456</fullName>
    </submittedName>
</protein>
<keyword evidence="2" id="KW-1185">Reference proteome</keyword>
<accession>A0AAJ6YF60</accession>